<accession>A0A4Q4RN10</accession>
<dbReference type="InterPro" id="IPR052895">
    <property type="entry name" value="HetReg/Transcr_Mod"/>
</dbReference>
<dbReference type="PANTHER" id="PTHR24148:SF73">
    <property type="entry name" value="HET DOMAIN PROTEIN (AFU_ORTHOLOGUE AFUA_8G01020)"/>
    <property type="match status" value="1"/>
</dbReference>
<sequence>MCEHITACSPAQYEPLDPALKEIRVLEVAPASGDDIVECTMSPISLLDDPVPVYETISYCWGPPRPPSMIKLDGHLTSVPASSEAAIRRMRLSGRPRTLWIDAICIDQSSVTERSEQVAFMSTVYRSGMRNLIYLGEDDGMARRGVKALQDVITEMRTATANLTLLRQTMYAEGMDAILKSNKGFSEGVDFETLLALFSLSWVRRLWVLQEVVLATSNTCHWGIIEFDLLDTVRAARWLNYKSLFIARDLYDCIGWMCALQMSDLVDRDNGRFSEHRFLSAMLSMAQRFEKTEASDSVYAILGLIDQDKTLGGDEAALLEVNYMKSLPDVLRDATRYALCEDDNLQALRDINHQVEMFADSQTFPTWTARADLQHLPQDAYWLPNQYRANEGLEAPSLLSDVSFDKNVLLLQGIVVDQVVQTTVVCHNNIYYDDEEYHQWLGSVKDMTIDHRSITMQEKIDLAIASTIVAGNAKTGEEAQPDDLEVLVEYIKSLSIREDGIVSDGVNIRPPVNMERMTATLGTVHVHWYQDRRFCVTAAGYMGLGPRCM</sequence>
<dbReference type="OrthoDB" id="3553147at2759"/>
<dbReference type="PANTHER" id="PTHR24148">
    <property type="entry name" value="ANKYRIN REPEAT DOMAIN-CONTAINING PROTEIN 39 HOMOLOG-RELATED"/>
    <property type="match status" value="1"/>
</dbReference>
<dbReference type="InterPro" id="IPR010730">
    <property type="entry name" value="HET"/>
</dbReference>
<dbReference type="EMBL" id="PEJP01000031">
    <property type="protein sequence ID" value="RYO58370.1"/>
    <property type="molecule type" value="Genomic_DNA"/>
</dbReference>
<dbReference type="Pfam" id="PF06985">
    <property type="entry name" value="HET"/>
    <property type="match status" value="1"/>
</dbReference>
<gene>
    <name evidence="2" type="ORF">AA0113_g7775</name>
</gene>
<name>A0A4Q4RN10_9PLEO</name>
<protein>
    <recommendedName>
        <fullName evidence="1">Heterokaryon incompatibility domain-containing protein</fullName>
    </recommendedName>
</protein>
<proteinExistence type="predicted"/>
<feature type="domain" description="Heterokaryon incompatibility" evidence="1">
    <location>
        <begin position="54"/>
        <end position="211"/>
    </location>
</feature>
<organism evidence="2 3">
    <name type="scientific">Alternaria arborescens</name>
    <dbReference type="NCBI Taxonomy" id="156630"/>
    <lineage>
        <taxon>Eukaryota</taxon>
        <taxon>Fungi</taxon>
        <taxon>Dikarya</taxon>
        <taxon>Ascomycota</taxon>
        <taxon>Pezizomycotina</taxon>
        <taxon>Dothideomycetes</taxon>
        <taxon>Pleosporomycetidae</taxon>
        <taxon>Pleosporales</taxon>
        <taxon>Pleosporineae</taxon>
        <taxon>Pleosporaceae</taxon>
        <taxon>Alternaria</taxon>
        <taxon>Alternaria sect. Alternaria</taxon>
    </lineage>
</organism>
<reference evidence="3" key="1">
    <citation type="journal article" date="2019" name="bioRxiv">
        <title>Genomics, evolutionary history and diagnostics of the Alternaria alternata species group including apple and Asian pear pathotypes.</title>
        <authorList>
            <person name="Armitage A.D."/>
            <person name="Cockerton H.M."/>
            <person name="Sreenivasaprasad S."/>
            <person name="Woodhall J.W."/>
            <person name="Lane C.R."/>
            <person name="Harrison R.J."/>
            <person name="Clarkson J.P."/>
        </authorList>
    </citation>
    <scope>NUCLEOTIDE SEQUENCE [LARGE SCALE GENOMIC DNA]</scope>
    <source>
        <strain evidence="3">RGR 97.0016</strain>
    </source>
</reference>
<comment type="caution">
    <text evidence="2">The sequence shown here is derived from an EMBL/GenBank/DDBJ whole genome shotgun (WGS) entry which is preliminary data.</text>
</comment>
<evidence type="ECO:0000259" key="1">
    <source>
        <dbReference type="Pfam" id="PF06985"/>
    </source>
</evidence>
<evidence type="ECO:0000313" key="3">
    <source>
        <dbReference type="Proteomes" id="UP000293823"/>
    </source>
</evidence>
<dbReference type="Proteomes" id="UP000293823">
    <property type="component" value="Unassembled WGS sequence"/>
</dbReference>
<evidence type="ECO:0000313" key="2">
    <source>
        <dbReference type="EMBL" id="RYO58370.1"/>
    </source>
</evidence>
<keyword evidence="3" id="KW-1185">Reference proteome</keyword>
<dbReference type="AlphaFoldDB" id="A0A4Q4RN10"/>